<keyword evidence="7" id="KW-0238">DNA-binding</keyword>
<dbReference type="PROSITE" id="PS51194">
    <property type="entry name" value="HELICASE_CTER"/>
    <property type="match status" value="1"/>
</dbReference>
<dbReference type="GO" id="GO:0030894">
    <property type="term" value="C:replisome"/>
    <property type="evidence" value="ECO:0007669"/>
    <property type="project" value="TreeGrafter"/>
</dbReference>
<dbReference type="AlphaFoldDB" id="A0A918WMD0"/>
<evidence type="ECO:0000259" key="13">
    <source>
        <dbReference type="PROSITE" id="PS51192"/>
    </source>
</evidence>
<evidence type="ECO:0000313" key="16">
    <source>
        <dbReference type="Proteomes" id="UP000644507"/>
    </source>
</evidence>
<keyword evidence="4" id="KW-0378">Hydrolase</keyword>
<feature type="domain" description="Helicase C-terminal" evidence="14">
    <location>
        <begin position="226"/>
        <end position="372"/>
    </location>
</feature>
<reference evidence="15" key="2">
    <citation type="submission" date="2020-09" db="EMBL/GenBank/DDBJ databases">
        <authorList>
            <person name="Sun Q."/>
            <person name="Kim S."/>
        </authorList>
    </citation>
    <scope>NUCLEOTIDE SEQUENCE</scope>
    <source>
        <strain evidence="15">KCTC 12988</strain>
    </source>
</reference>
<evidence type="ECO:0000256" key="7">
    <source>
        <dbReference type="ARBA" id="ARBA00023125"/>
    </source>
</evidence>
<dbReference type="CDD" id="cd18018">
    <property type="entry name" value="DEXHc_RecQ4-like"/>
    <property type="match status" value="1"/>
</dbReference>
<dbReference type="InterPro" id="IPR011545">
    <property type="entry name" value="DEAD/DEAH_box_helicase_dom"/>
</dbReference>
<comment type="catalytic activity">
    <reaction evidence="9">
        <text>Couples ATP hydrolysis with the unwinding of duplex DNA by translocating in the 3'-5' direction.</text>
        <dbReference type="EC" id="5.6.2.4"/>
    </reaction>
</comment>
<dbReference type="FunFam" id="3.40.50.300:FF:001389">
    <property type="entry name" value="ATP-dependent DNA helicase RecQ"/>
    <property type="match status" value="1"/>
</dbReference>
<evidence type="ECO:0000256" key="8">
    <source>
        <dbReference type="ARBA" id="ARBA00023235"/>
    </source>
</evidence>
<evidence type="ECO:0000256" key="2">
    <source>
        <dbReference type="ARBA" id="ARBA00022723"/>
    </source>
</evidence>
<dbReference type="InterPro" id="IPR032284">
    <property type="entry name" value="RecQ_Zn-bd"/>
</dbReference>
<comment type="caution">
    <text evidence="15">The sequence shown here is derived from an EMBL/GenBank/DDBJ whole genome shotgun (WGS) entry which is preliminary data.</text>
</comment>
<dbReference type="GO" id="GO:0016787">
    <property type="term" value="F:hydrolase activity"/>
    <property type="evidence" value="ECO:0007669"/>
    <property type="project" value="UniProtKB-KW"/>
</dbReference>
<evidence type="ECO:0000256" key="11">
    <source>
        <dbReference type="ARBA" id="ARBA00044535"/>
    </source>
</evidence>
<name>A0A918WMD0_9BACT</name>
<evidence type="ECO:0000256" key="5">
    <source>
        <dbReference type="ARBA" id="ARBA00022806"/>
    </source>
</evidence>
<dbReference type="GO" id="GO:0043590">
    <property type="term" value="C:bacterial nucleoid"/>
    <property type="evidence" value="ECO:0007669"/>
    <property type="project" value="TreeGrafter"/>
</dbReference>
<dbReference type="GO" id="GO:0006310">
    <property type="term" value="P:DNA recombination"/>
    <property type="evidence" value="ECO:0007669"/>
    <property type="project" value="InterPro"/>
</dbReference>
<dbReference type="GO" id="GO:0043138">
    <property type="term" value="F:3'-5' DNA helicase activity"/>
    <property type="evidence" value="ECO:0007669"/>
    <property type="project" value="UniProtKB-EC"/>
</dbReference>
<dbReference type="Proteomes" id="UP000644507">
    <property type="component" value="Unassembled WGS sequence"/>
</dbReference>
<dbReference type="SMART" id="SM00487">
    <property type="entry name" value="DEXDc"/>
    <property type="match status" value="1"/>
</dbReference>
<comment type="similarity">
    <text evidence="1">Belongs to the helicase family. RecQ subfamily.</text>
</comment>
<evidence type="ECO:0000256" key="10">
    <source>
        <dbReference type="ARBA" id="ARBA00034808"/>
    </source>
</evidence>
<keyword evidence="5 15" id="KW-0347">Helicase</keyword>
<dbReference type="InterPro" id="IPR014001">
    <property type="entry name" value="Helicase_ATP-bd"/>
</dbReference>
<evidence type="ECO:0000256" key="3">
    <source>
        <dbReference type="ARBA" id="ARBA00022741"/>
    </source>
</evidence>
<keyword evidence="8" id="KW-0413">Isomerase</keyword>
<gene>
    <name evidence="15" type="ORF">GCM10007100_24360</name>
</gene>
<dbReference type="SUPFAM" id="SSF52540">
    <property type="entry name" value="P-loop containing nucleoside triphosphate hydrolases"/>
    <property type="match status" value="1"/>
</dbReference>
<dbReference type="EC" id="5.6.2.4" evidence="10"/>
<dbReference type="GO" id="GO:0046872">
    <property type="term" value="F:metal ion binding"/>
    <property type="evidence" value="ECO:0007669"/>
    <property type="project" value="UniProtKB-KW"/>
</dbReference>
<accession>A0A918WMD0</accession>
<dbReference type="GO" id="GO:0003677">
    <property type="term" value="F:DNA binding"/>
    <property type="evidence" value="ECO:0007669"/>
    <property type="project" value="UniProtKB-KW"/>
</dbReference>
<dbReference type="SMART" id="SM00490">
    <property type="entry name" value="HELICc"/>
    <property type="match status" value="1"/>
</dbReference>
<evidence type="ECO:0000256" key="1">
    <source>
        <dbReference type="ARBA" id="ARBA00005446"/>
    </source>
</evidence>
<keyword evidence="6" id="KW-0067">ATP-binding</keyword>
<dbReference type="InterPro" id="IPR001650">
    <property type="entry name" value="Helicase_C-like"/>
</dbReference>
<dbReference type="GO" id="GO:0006281">
    <property type="term" value="P:DNA repair"/>
    <property type="evidence" value="ECO:0007669"/>
    <property type="project" value="TreeGrafter"/>
</dbReference>
<proteinExistence type="inferred from homology"/>
<keyword evidence="16" id="KW-1185">Reference proteome</keyword>
<dbReference type="InterPro" id="IPR036388">
    <property type="entry name" value="WH-like_DNA-bd_sf"/>
</dbReference>
<sequence>MEVMTPSYPDYPTALREVFGFDSLRGGQQEVVETLLEGRSALAIFPTGGGKSLCYQLPALMWPGLTLVVSPLMALMREQVDVLRGRGVAAERLDSSLDRDEVQEVYRKLGAGEIQLLYVAPERFANERFRNALKGSSIELLAVDEAHCISEWGHNFRPDYLKLAEAAVQFGIKRCLALTATATPEVAKDIQRAFGIAKEDAVQTGFRRENLALHVTPCSLAERDELIAERVAATEGPAIVYVTLQQTAEIVSGILQRAGISARAYHAGMRAEAREEVQSGFMEDKVRVVVATIAFGMGIDKSGIRAVFHYNLPKTLENYVQEVGRAGRDGQPAHCEVLACLNDLIVLENFIYGDTPDQKAIKSVAEHVLLVGEHFDLSLYDLSRSCDVKPVVMETFLAYLELEGWIEALGAFYAERAVRFLRGQAQTLSGHSPERQEFLQKLFVTGREGRSWLSFSLEDSANTLGEPVDKIAKTFDWLESHGDIIVKPSKVRKRYRRLKEANATIVRELAEKMARVFTGREERDVARLESVVDFLGETECLTTHLLGYFGEKDAERCGKCSACLGLAQPLPERAYPELSLEDLELIQTLMAERQAALRNPKQMARFLCGIASPASAGTGLKRHRAFGIFADLPFQEVFLAVEALGNRRI</sequence>
<dbReference type="PANTHER" id="PTHR13710:SF105">
    <property type="entry name" value="ATP-DEPENDENT DNA HELICASE Q1"/>
    <property type="match status" value="1"/>
</dbReference>
<dbReference type="GO" id="GO:0005524">
    <property type="term" value="F:ATP binding"/>
    <property type="evidence" value="ECO:0007669"/>
    <property type="project" value="UniProtKB-KW"/>
</dbReference>
<reference evidence="15" key="1">
    <citation type="journal article" date="2014" name="Int. J. Syst. Evol. Microbiol.">
        <title>Complete genome sequence of Corynebacterium casei LMG S-19264T (=DSM 44701T), isolated from a smear-ripened cheese.</title>
        <authorList>
            <consortium name="US DOE Joint Genome Institute (JGI-PGF)"/>
            <person name="Walter F."/>
            <person name="Albersmeier A."/>
            <person name="Kalinowski J."/>
            <person name="Ruckert C."/>
        </authorList>
    </citation>
    <scope>NUCLEOTIDE SEQUENCE</scope>
    <source>
        <strain evidence="15">KCTC 12988</strain>
    </source>
</reference>
<organism evidence="15 16">
    <name type="scientific">Roseibacillus persicicus</name>
    <dbReference type="NCBI Taxonomy" id="454148"/>
    <lineage>
        <taxon>Bacteria</taxon>
        <taxon>Pseudomonadati</taxon>
        <taxon>Verrucomicrobiota</taxon>
        <taxon>Verrucomicrobiia</taxon>
        <taxon>Verrucomicrobiales</taxon>
        <taxon>Verrucomicrobiaceae</taxon>
        <taxon>Roseibacillus</taxon>
    </lineage>
</organism>
<dbReference type="InterPro" id="IPR027417">
    <property type="entry name" value="P-loop_NTPase"/>
</dbReference>
<dbReference type="PROSITE" id="PS51192">
    <property type="entry name" value="HELICASE_ATP_BIND_1"/>
    <property type="match status" value="1"/>
</dbReference>
<evidence type="ECO:0000259" key="14">
    <source>
        <dbReference type="PROSITE" id="PS51194"/>
    </source>
</evidence>
<evidence type="ECO:0000256" key="9">
    <source>
        <dbReference type="ARBA" id="ARBA00034617"/>
    </source>
</evidence>
<dbReference type="InterPro" id="IPR004589">
    <property type="entry name" value="DNA_helicase_ATP-dep_RecQ"/>
</dbReference>
<evidence type="ECO:0000256" key="6">
    <source>
        <dbReference type="ARBA" id="ARBA00022840"/>
    </source>
</evidence>
<protein>
    <recommendedName>
        <fullName evidence="11">ATP-dependent DNA helicase RecQ</fullName>
        <ecNumber evidence="10">5.6.2.4</ecNumber>
    </recommendedName>
    <alternativeName>
        <fullName evidence="12">DNA 3'-5' helicase RecQ</fullName>
    </alternativeName>
</protein>
<dbReference type="GO" id="GO:0009378">
    <property type="term" value="F:four-way junction helicase activity"/>
    <property type="evidence" value="ECO:0007669"/>
    <property type="project" value="TreeGrafter"/>
</dbReference>
<dbReference type="Pfam" id="PF00270">
    <property type="entry name" value="DEAD"/>
    <property type="match status" value="1"/>
</dbReference>
<dbReference type="PANTHER" id="PTHR13710">
    <property type="entry name" value="DNA HELICASE RECQ FAMILY MEMBER"/>
    <property type="match status" value="1"/>
</dbReference>
<dbReference type="Gene3D" id="3.40.50.300">
    <property type="entry name" value="P-loop containing nucleotide triphosphate hydrolases"/>
    <property type="match status" value="2"/>
</dbReference>
<dbReference type="Pfam" id="PF16124">
    <property type="entry name" value="RecQ_Zn_bind"/>
    <property type="match status" value="1"/>
</dbReference>
<dbReference type="NCBIfam" id="TIGR00614">
    <property type="entry name" value="recQ_fam"/>
    <property type="match status" value="1"/>
</dbReference>
<dbReference type="EMBL" id="BMXI01000010">
    <property type="protein sequence ID" value="GHC56702.1"/>
    <property type="molecule type" value="Genomic_DNA"/>
</dbReference>
<keyword evidence="3" id="KW-0547">Nucleotide-binding</keyword>
<feature type="domain" description="Helicase ATP-binding" evidence="13">
    <location>
        <begin position="32"/>
        <end position="200"/>
    </location>
</feature>
<evidence type="ECO:0000313" key="15">
    <source>
        <dbReference type="EMBL" id="GHC56702.1"/>
    </source>
</evidence>
<evidence type="ECO:0000256" key="12">
    <source>
        <dbReference type="ARBA" id="ARBA00044550"/>
    </source>
</evidence>
<dbReference type="GO" id="GO:0005737">
    <property type="term" value="C:cytoplasm"/>
    <property type="evidence" value="ECO:0007669"/>
    <property type="project" value="TreeGrafter"/>
</dbReference>
<dbReference type="Pfam" id="PF00271">
    <property type="entry name" value="Helicase_C"/>
    <property type="match status" value="1"/>
</dbReference>
<evidence type="ECO:0000256" key="4">
    <source>
        <dbReference type="ARBA" id="ARBA00022801"/>
    </source>
</evidence>
<dbReference type="Gene3D" id="1.10.10.10">
    <property type="entry name" value="Winged helix-like DNA-binding domain superfamily/Winged helix DNA-binding domain"/>
    <property type="match status" value="1"/>
</dbReference>
<keyword evidence="2" id="KW-0479">Metal-binding</keyword>